<organism evidence="1 2">
    <name type="scientific">Pan troglodytes</name>
    <name type="common">Chimpanzee</name>
    <dbReference type="NCBI Taxonomy" id="9598"/>
    <lineage>
        <taxon>Eukaryota</taxon>
        <taxon>Metazoa</taxon>
        <taxon>Chordata</taxon>
        <taxon>Craniata</taxon>
        <taxon>Vertebrata</taxon>
        <taxon>Euteleostomi</taxon>
        <taxon>Mammalia</taxon>
        <taxon>Eutheria</taxon>
        <taxon>Euarchontoglires</taxon>
        <taxon>Primates</taxon>
        <taxon>Haplorrhini</taxon>
        <taxon>Catarrhini</taxon>
        <taxon>Hominidae</taxon>
        <taxon>Pan</taxon>
    </lineage>
</organism>
<name>A0A2J8QCL9_PANTR</name>
<proteinExistence type="predicted"/>
<evidence type="ECO:0000313" key="1">
    <source>
        <dbReference type="EMBL" id="PNI94011.1"/>
    </source>
</evidence>
<reference evidence="1 2" key="1">
    <citation type="submission" date="2017-12" db="EMBL/GenBank/DDBJ databases">
        <title>High-resolution comparative analysis of great ape genomes.</title>
        <authorList>
            <person name="Pollen A."/>
            <person name="Hastie A."/>
            <person name="Hormozdiari F."/>
            <person name="Dougherty M."/>
            <person name="Liu R."/>
            <person name="Chaisson M."/>
            <person name="Hoppe E."/>
            <person name="Hill C."/>
            <person name="Pang A."/>
            <person name="Hillier L."/>
            <person name="Baker C."/>
            <person name="Armstrong J."/>
            <person name="Shendure J."/>
            <person name="Paten B."/>
            <person name="Wilson R."/>
            <person name="Chao H."/>
            <person name="Schneider V."/>
            <person name="Ventura M."/>
            <person name="Kronenberg Z."/>
            <person name="Murali S."/>
            <person name="Gordon D."/>
            <person name="Cantsilieris S."/>
            <person name="Munson K."/>
            <person name="Nelson B."/>
            <person name="Raja A."/>
            <person name="Underwood J."/>
            <person name="Diekhans M."/>
            <person name="Fiddes I."/>
            <person name="Haussler D."/>
            <person name="Eichler E."/>
        </authorList>
    </citation>
    <scope>NUCLEOTIDE SEQUENCE [LARGE SCALE GENOMIC DNA]</scope>
    <source>
        <strain evidence="1">Yerkes chimp pedigree #C0471</strain>
    </source>
</reference>
<comment type="caution">
    <text evidence="1">The sequence shown here is derived from an EMBL/GenBank/DDBJ whole genome shotgun (WGS) entry which is preliminary data.</text>
</comment>
<sequence>MATGANATPLAAAASTATVPRRLVPAAAAAPSAAALPARVAAAAAATPAAA</sequence>
<dbReference type="AlphaFoldDB" id="A0A2J8QCL9"/>
<accession>A0A2J8QCL9</accession>
<dbReference type="EMBL" id="NBAG03000050">
    <property type="protein sequence ID" value="PNI94011.1"/>
    <property type="molecule type" value="Genomic_DNA"/>
</dbReference>
<evidence type="ECO:0000313" key="2">
    <source>
        <dbReference type="Proteomes" id="UP000236370"/>
    </source>
</evidence>
<dbReference type="Proteomes" id="UP000236370">
    <property type="component" value="Unassembled WGS sequence"/>
</dbReference>
<gene>
    <name evidence="1" type="ORF">CK820_G0034007</name>
</gene>
<protein>
    <submittedName>
        <fullName evidence="1">SF1 isoform 9</fullName>
    </submittedName>
</protein>
<dbReference type="SMR" id="A0A2J8QCL9"/>